<keyword evidence="2" id="KW-0547">Nucleotide-binding</keyword>
<evidence type="ECO:0000256" key="7">
    <source>
        <dbReference type="SAM" id="MobiDB-lite"/>
    </source>
</evidence>
<gene>
    <name evidence="9" type="ORF">GDO81_022828</name>
</gene>
<feature type="non-terminal residue" evidence="9">
    <location>
        <position position="433"/>
    </location>
</feature>
<dbReference type="Pfam" id="PF02263">
    <property type="entry name" value="GBP"/>
    <property type="match status" value="1"/>
</dbReference>
<organism evidence="9 10">
    <name type="scientific">Engystomops pustulosus</name>
    <name type="common">Tungara frog</name>
    <name type="synonym">Physalaemus pustulosus</name>
    <dbReference type="NCBI Taxonomy" id="76066"/>
    <lineage>
        <taxon>Eukaryota</taxon>
        <taxon>Metazoa</taxon>
        <taxon>Chordata</taxon>
        <taxon>Craniata</taxon>
        <taxon>Vertebrata</taxon>
        <taxon>Euteleostomi</taxon>
        <taxon>Amphibia</taxon>
        <taxon>Batrachia</taxon>
        <taxon>Anura</taxon>
        <taxon>Neobatrachia</taxon>
        <taxon>Hyloidea</taxon>
        <taxon>Leptodactylidae</taxon>
        <taxon>Leiuperinae</taxon>
        <taxon>Engystomops</taxon>
    </lineage>
</organism>
<evidence type="ECO:0000313" key="9">
    <source>
        <dbReference type="EMBL" id="KAG8538339.1"/>
    </source>
</evidence>
<evidence type="ECO:0000313" key="10">
    <source>
        <dbReference type="Proteomes" id="UP000824782"/>
    </source>
</evidence>
<evidence type="ECO:0000256" key="1">
    <source>
        <dbReference type="ARBA" id="ARBA00022588"/>
    </source>
</evidence>
<dbReference type="PANTHER" id="PTHR10751">
    <property type="entry name" value="GUANYLATE BINDING PROTEIN"/>
    <property type="match status" value="1"/>
</dbReference>
<dbReference type="InterPro" id="IPR003191">
    <property type="entry name" value="Guanylate-bd/ATL_C"/>
</dbReference>
<accession>A0AAV6YLP1</accession>
<evidence type="ECO:0000259" key="8">
    <source>
        <dbReference type="PROSITE" id="PS51715"/>
    </source>
</evidence>
<dbReference type="GO" id="GO:0045087">
    <property type="term" value="P:innate immune response"/>
    <property type="evidence" value="ECO:0007669"/>
    <property type="project" value="UniProtKB-KW"/>
</dbReference>
<evidence type="ECO:0000256" key="4">
    <source>
        <dbReference type="ARBA" id="ARBA00022859"/>
    </source>
</evidence>
<proteinExistence type="inferred from homology"/>
<evidence type="ECO:0000256" key="3">
    <source>
        <dbReference type="ARBA" id="ARBA00022801"/>
    </source>
</evidence>
<evidence type="ECO:0000256" key="5">
    <source>
        <dbReference type="ARBA" id="ARBA00023134"/>
    </source>
</evidence>
<feature type="domain" description="GB1/RHD3-type G" evidence="8">
    <location>
        <begin position="1"/>
        <end position="156"/>
    </location>
</feature>
<dbReference type="FunFam" id="1.20.1000.10:FF:000001">
    <property type="entry name" value="Guanylate binding protein 1"/>
    <property type="match status" value="1"/>
</dbReference>
<keyword evidence="10" id="KW-1185">Reference proteome</keyword>
<dbReference type="InterPro" id="IPR037684">
    <property type="entry name" value="GBP_C"/>
</dbReference>
<sequence>SPSYVTELTKRIKVKSSPQRKDETGEYKKFFPSFTWCVRDFCLLLEKNGKSLTEDEYLMSSLELRKGSDKKIQDYNLPRECILRFFHTHKCFTFDRPASTKKLQHLEELEEEDLEEDFVEQARRFYQYMIGNSHVKTLDGGLEVTGRMLAVLATSYVKAIQSGAVPCMENAVLALAEIENNGALQDALSRYECEMNKQVSRFPTETQKEFLNLHKDCEREAITVFLDRSFNDKDQRYQRKLKELVQNKMNQYSTRNEEASRAFCQKLLRQLSVKMEDGIHKGRYSIPGGHKLYLIEKLKVTGNYNLTPGKGTKALEVMQQYITEKKEIEAAILQADESLTEKERQLAEERAEAERAEREREITEKKNQELQQCIEDQKRSFEEHKVLLLKKMEEERKRMIAENEKVIKRKLQEQEAMMKAGYDDKILALQKEI</sequence>
<protein>
    <recommendedName>
        <fullName evidence="8">GB1/RHD3-type G domain-containing protein</fullName>
    </recommendedName>
</protein>
<evidence type="ECO:0000256" key="6">
    <source>
        <dbReference type="PROSITE-ProRule" id="PRU01052"/>
    </source>
</evidence>
<reference evidence="9" key="1">
    <citation type="thesis" date="2020" institute="ProQuest LLC" country="789 East Eisenhower Parkway, Ann Arbor, MI, USA">
        <title>Comparative Genomics and Chromosome Evolution.</title>
        <authorList>
            <person name="Mudd A.B."/>
        </authorList>
    </citation>
    <scope>NUCLEOTIDE SEQUENCE</scope>
    <source>
        <strain evidence="9">237g6f4</strain>
        <tissue evidence="9">Blood</tissue>
    </source>
</reference>
<feature type="region of interest" description="Disordered" evidence="7">
    <location>
        <begin position="345"/>
        <end position="364"/>
    </location>
</feature>
<dbReference type="InterPro" id="IPR030386">
    <property type="entry name" value="G_GB1_RHD3_dom"/>
</dbReference>
<comment type="similarity">
    <text evidence="6">Belongs to the TRAFAC class dynamin-like GTPase superfamily. GB1/RHD3 GTPase family.</text>
</comment>
<dbReference type="AlphaFoldDB" id="A0AAV6YLP1"/>
<dbReference type="Gene3D" id="3.40.50.300">
    <property type="entry name" value="P-loop containing nucleotide triphosphate hydrolases"/>
    <property type="match status" value="1"/>
</dbReference>
<dbReference type="InterPro" id="IPR027417">
    <property type="entry name" value="P-loop_NTPase"/>
</dbReference>
<dbReference type="GO" id="GO:0003924">
    <property type="term" value="F:GTPase activity"/>
    <property type="evidence" value="ECO:0007669"/>
    <property type="project" value="InterPro"/>
</dbReference>
<dbReference type="PROSITE" id="PS51715">
    <property type="entry name" value="G_GB1_RHD3"/>
    <property type="match status" value="1"/>
</dbReference>
<dbReference type="InterPro" id="IPR015894">
    <property type="entry name" value="Guanylate-bd_N"/>
</dbReference>
<dbReference type="SUPFAM" id="SSF48340">
    <property type="entry name" value="Interferon-induced guanylate-binding protein 1 (GBP1), C-terminal domain"/>
    <property type="match status" value="1"/>
</dbReference>
<feature type="non-terminal residue" evidence="9">
    <location>
        <position position="1"/>
    </location>
</feature>
<dbReference type="Proteomes" id="UP000824782">
    <property type="component" value="Unassembled WGS sequence"/>
</dbReference>
<dbReference type="CDD" id="cd16269">
    <property type="entry name" value="GBP_C"/>
    <property type="match status" value="1"/>
</dbReference>
<dbReference type="GO" id="GO:0005525">
    <property type="term" value="F:GTP binding"/>
    <property type="evidence" value="ECO:0007669"/>
    <property type="project" value="UniProtKB-KW"/>
</dbReference>
<name>A0AAV6YLP1_ENGPU</name>
<evidence type="ECO:0000256" key="2">
    <source>
        <dbReference type="ARBA" id="ARBA00022741"/>
    </source>
</evidence>
<keyword evidence="1" id="KW-0399">Innate immunity</keyword>
<dbReference type="SUPFAM" id="SSF52540">
    <property type="entry name" value="P-loop containing nucleoside triphosphate hydrolases"/>
    <property type="match status" value="1"/>
</dbReference>
<keyword evidence="3" id="KW-0378">Hydrolase</keyword>
<keyword evidence="5" id="KW-0342">GTP-binding</keyword>
<dbReference type="Gene3D" id="1.20.1000.10">
    <property type="entry name" value="Guanylate-binding protein, C-terminal domain"/>
    <property type="match status" value="1"/>
</dbReference>
<dbReference type="InterPro" id="IPR036543">
    <property type="entry name" value="Guanylate-bd_C_sf"/>
</dbReference>
<comment type="caution">
    <text evidence="9">The sequence shown here is derived from an EMBL/GenBank/DDBJ whole genome shotgun (WGS) entry which is preliminary data.</text>
</comment>
<dbReference type="Pfam" id="PF02841">
    <property type="entry name" value="GBP_C"/>
    <property type="match status" value="1"/>
</dbReference>
<dbReference type="EMBL" id="WNYA01021937">
    <property type="protein sequence ID" value="KAG8538339.1"/>
    <property type="molecule type" value="Genomic_DNA"/>
</dbReference>
<keyword evidence="4" id="KW-0391">Immunity</keyword>